<gene>
    <name evidence="1" type="ORF">HPP92_016882</name>
</gene>
<evidence type="ECO:0000313" key="1">
    <source>
        <dbReference type="EMBL" id="KAG0472336.1"/>
    </source>
</evidence>
<dbReference type="Proteomes" id="UP000639772">
    <property type="component" value="Unassembled WGS sequence"/>
</dbReference>
<organism evidence="1 2">
    <name type="scientific">Vanilla planifolia</name>
    <name type="common">Vanilla</name>
    <dbReference type="NCBI Taxonomy" id="51239"/>
    <lineage>
        <taxon>Eukaryota</taxon>
        <taxon>Viridiplantae</taxon>
        <taxon>Streptophyta</taxon>
        <taxon>Embryophyta</taxon>
        <taxon>Tracheophyta</taxon>
        <taxon>Spermatophyta</taxon>
        <taxon>Magnoliopsida</taxon>
        <taxon>Liliopsida</taxon>
        <taxon>Asparagales</taxon>
        <taxon>Orchidaceae</taxon>
        <taxon>Vanilloideae</taxon>
        <taxon>Vanilleae</taxon>
        <taxon>Vanilla</taxon>
    </lineage>
</organism>
<reference evidence="1 2" key="1">
    <citation type="journal article" date="2020" name="Nat. Food">
        <title>A phased Vanilla planifolia genome enables genetic improvement of flavour and production.</title>
        <authorList>
            <person name="Hasing T."/>
            <person name="Tang H."/>
            <person name="Brym M."/>
            <person name="Khazi F."/>
            <person name="Huang T."/>
            <person name="Chambers A.H."/>
        </authorList>
    </citation>
    <scope>NUCLEOTIDE SEQUENCE [LARGE SCALE GENOMIC DNA]</scope>
    <source>
        <tissue evidence="1">Leaf</tissue>
    </source>
</reference>
<protein>
    <submittedName>
        <fullName evidence="1">Uncharacterized protein</fullName>
    </submittedName>
</protein>
<sequence>MSAPHLEETKDNRVDDLQGNFEGKCSLLHCRRFLVISKQLYFMKGCLRIGRDGIVDE</sequence>
<dbReference type="EMBL" id="JADCNM010000008">
    <property type="protein sequence ID" value="KAG0472336.1"/>
    <property type="molecule type" value="Genomic_DNA"/>
</dbReference>
<comment type="caution">
    <text evidence="1">The sequence shown here is derived from an EMBL/GenBank/DDBJ whole genome shotgun (WGS) entry which is preliminary data.</text>
</comment>
<dbReference type="AlphaFoldDB" id="A0A835QK17"/>
<evidence type="ECO:0000313" key="2">
    <source>
        <dbReference type="Proteomes" id="UP000639772"/>
    </source>
</evidence>
<proteinExistence type="predicted"/>
<name>A0A835QK17_VANPL</name>
<accession>A0A835QK17</accession>